<dbReference type="Gene3D" id="3.40.50.1820">
    <property type="entry name" value="alpha/beta hydrolase"/>
    <property type="match status" value="1"/>
</dbReference>
<evidence type="ECO:0000313" key="3">
    <source>
        <dbReference type="EMBL" id="TKR87352.1"/>
    </source>
</evidence>
<dbReference type="CDD" id="cd00519">
    <property type="entry name" value="Lipase_3"/>
    <property type="match status" value="1"/>
</dbReference>
<dbReference type="InterPro" id="IPR002921">
    <property type="entry name" value="Fungal_lipase-type"/>
</dbReference>
<dbReference type="Proteomes" id="UP000298663">
    <property type="component" value="Unassembled WGS sequence"/>
</dbReference>
<keyword evidence="1" id="KW-0732">Signal</keyword>
<dbReference type="AlphaFoldDB" id="A0A4U5NVF0"/>
<protein>
    <recommendedName>
        <fullName evidence="2">Fungal lipase-type domain-containing protein</fullName>
    </recommendedName>
</protein>
<comment type="caution">
    <text evidence="3">The sequence shown here is derived from an EMBL/GenBank/DDBJ whole genome shotgun (WGS) entry which is preliminary data.</text>
</comment>
<dbReference type="InterPro" id="IPR029058">
    <property type="entry name" value="AB_hydrolase_fold"/>
</dbReference>
<evidence type="ECO:0000256" key="1">
    <source>
        <dbReference type="SAM" id="SignalP"/>
    </source>
</evidence>
<dbReference type="PANTHER" id="PTHR45908">
    <property type="entry name" value="PROTEIN CBG11750-RELATED"/>
    <property type="match status" value="1"/>
</dbReference>
<evidence type="ECO:0000259" key="2">
    <source>
        <dbReference type="Pfam" id="PF01764"/>
    </source>
</evidence>
<organism evidence="3 4">
    <name type="scientific">Steinernema carpocapsae</name>
    <name type="common">Entomopathogenic nematode</name>
    <dbReference type="NCBI Taxonomy" id="34508"/>
    <lineage>
        <taxon>Eukaryota</taxon>
        <taxon>Metazoa</taxon>
        <taxon>Ecdysozoa</taxon>
        <taxon>Nematoda</taxon>
        <taxon>Chromadorea</taxon>
        <taxon>Rhabditida</taxon>
        <taxon>Tylenchina</taxon>
        <taxon>Panagrolaimomorpha</taxon>
        <taxon>Strongyloidoidea</taxon>
        <taxon>Steinernematidae</taxon>
        <taxon>Steinernema</taxon>
    </lineage>
</organism>
<evidence type="ECO:0000313" key="4">
    <source>
        <dbReference type="Proteomes" id="UP000298663"/>
    </source>
</evidence>
<dbReference type="SUPFAM" id="SSF53474">
    <property type="entry name" value="alpha/beta-Hydrolases"/>
    <property type="match status" value="1"/>
</dbReference>
<dbReference type="EMBL" id="AZBU02000003">
    <property type="protein sequence ID" value="TKR87352.1"/>
    <property type="molecule type" value="Genomic_DNA"/>
</dbReference>
<dbReference type="GO" id="GO:0006629">
    <property type="term" value="P:lipid metabolic process"/>
    <property type="evidence" value="ECO:0007669"/>
    <property type="project" value="InterPro"/>
</dbReference>
<keyword evidence="4" id="KW-1185">Reference proteome</keyword>
<dbReference type="Pfam" id="PF01764">
    <property type="entry name" value="Lipase_3"/>
    <property type="match status" value="1"/>
</dbReference>
<dbReference type="OrthoDB" id="5866690at2759"/>
<feature type="signal peptide" evidence="1">
    <location>
        <begin position="1"/>
        <end position="15"/>
    </location>
</feature>
<name>A0A4U5NVF0_STECR</name>
<reference evidence="3 4" key="1">
    <citation type="journal article" date="2015" name="Genome Biol.">
        <title>Comparative genomics of Steinernema reveals deeply conserved gene regulatory networks.</title>
        <authorList>
            <person name="Dillman A.R."/>
            <person name="Macchietto M."/>
            <person name="Porter C.F."/>
            <person name="Rogers A."/>
            <person name="Williams B."/>
            <person name="Antoshechkin I."/>
            <person name="Lee M.M."/>
            <person name="Goodwin Z."/>
            <person name="Lu X."/>
            <person name="Lewis E.E."/>
            <person name="Goodrich-Blair H."/>
            <person name="Stock S.P."/>
            <person name="Adams B.J."/>
            <person name="Sternberg P.W."/>
            <person name="Mortazavi A."/>
        </authorList>
    </citation>
    <scope>NUCLEOTIDE SEQUENCE [LARGE SCALE GENOMIC DNA]</scope>
    <source>
        <strain evidence="3 4">ALL</strain>
    </source>
</reference>
<dbReference type="STRING" id="34508.A0A4U5NVF0"/>
<feature type="domain" description="Fungal lipase-type" evidence="2">
    <location>
        <begin position="93"/>
        <end position="228"/>
    </location>
</feature>
<feature type="chain" id="PRO_5020466510" description="Fungal lipase-type domain-containing protein" evidence="1">
    <location>
        <begin position="16"/>
        <end position="299"/>
    </location>
</feature>
<sequence>MRLLIVAALLTVVSANPLQESPLWDLDYNDGIARTKFMPMAAAAYGFSPEECLNNTFGYGRYEPGVYLNVRCDFAANRCTGFVAASHDDKAIIVSFRGTSGIDQIISVFNGGTFMHKKFDGGGHVSKYIMKAFKALWHGGLKDHFLSFKKKFPEYQVWVTGHNTGGCMASICAATLGYEKLVDEDKLVLMTFGQLRTGNAEYVAAHNKYVKHSFRVVHHRDMFAHIPTYHWQGFYEHHGQEVWYNNDMTKPDYKVCEEGESKECSNSLWIKASVSDSYHYFDKDRVIYLVGQQGCVTLV</sequence>
<gene>
    <name evidence="3" type="ORF">L596_011763</name>
</gene>
<proteinExistence type="predicted"/>
<reference evidence="3 4" key="2">
    <citation type="journal article" date="2019" name="G3 (Bethesda)">
        <title>Hybrid Assembly of the Genome of the Entomopathogenic Nematode Steinernema carpocapsae Identifies the X-Chromosome.</title>
        <authorList>
            <person name="Serra L."/>
            <person name="Macchietto M."/>
            <person name="Macias-Munoz A."/>
            <person name="McGill C.J."/>
            <person name="Rodriguez I.M."/>
            <person name="Rodriguez B."/>
            <person name="Murad R."/>
            <person name="Mortazavi A."/>
        </authorList>
    </citation>
    <scope>NUCLEOTIDE SEQUENCE [LARGE SCALE GENOMIC DNA]</scope>
    <source>
        <strain evidence="3 4">ALL</strain>
    </source>
</reference>
<accession>A0A4U5NVF0</accession>